<dbReference type="GO" id="GO:0006281">
    <property type="term" value="P:DNA repair"/>
    <property type="evidence" value="ECO:0007669"/>
    <property type="project" value="UniProtKB-UniRule"/>
</dbReference>
<proteinExistence type="inferred from homology"/>
<comment type="similarity">
    <text evidence="6">Belongs to the RuvA family.</text>
</comment>
<dbReference type="SMART" id="SM00278">
    <property type="entry name" value="HhH1"/>
    <property type="match status" value="2"/>
</dbReference>
<evidence type="ECO:0000259" key="7">
    <source>
        <dbReference type="SMART" id="SM00278"/>
    </source>
</evidence>
<feature type="region of interest" description="Flexible linker" evidence="6">
    <location>
        <begin position="140"/>
        <end position="152"/>
    </location>
</feature>
<dbReference type="OrthoDB" id="5293449at2"/>
<dbReference type="GO" id="GO:0005524">
    <property type="term" value="F:ATP binding"/>
    <property type="evidence" value="ECO:0007669"/>
    <property type="project" value="InterPro"/>
</dbReference>
<dbReference type="GO" id="GO:0006310">
    <property type="term" value="P:DNA recombination"/>
    <property type="evidence" value="ECO:0007669"/>
    <property type="project" value="UniProtKB-UniRule"/>
</dbReference>
<feature type="region of interest" description="Domain I" evidence="6">
    <location>
        <begin position="1"/>
        <end position="64"/>
    </location>
</feature>
<keyword evidence="9" id="KW-1185">Reference proteome</keyword>
<dbReference type="CDD" id="cd14332">
    <property type="entry name" value="UBA_RuvA_C"/>
    <property type="match status" value="1"/>
</dbReference>
<feature type="domain" description="Helix-hairpin-helix DNA-binding motif class 1" evidence="7">
    <location>
        <begin position="108"/>
        <end position="127"/>
    </location>
</feature>
<dbReference type="InterPro" id="IPR012340">
    <property type="entry name" value="NA-bd_OB-fold"/>
</dbReference>
<dbReference type="Gene3D" id="2.40.50.140">
    <property type="entry name" value="Nucleic acid-binding proteins"/>
    <property type="match status" value="1"/>
</dbReference>
<reference evidence="8 9" key="1">
    <citation type="submission" date="2019-09" db="EMBL/GenBank/DDBJ databases">
        <title>Polymorphobacter sp. isolated from a lake in China.</title>
        <authorList>
            <person name="Liu Z."/>
        </authorList>
    </citation>
    <scope>NUCLEOTIDE SEQUENCE [LARGE SCALE GENOMIC DNA]</scope>
    <source>
        <strain evidence="8 9">D40P</strain>
    </source>
</reference>
<comment type="domain">
    <text evidence="6">Has three domains with a flexible linker between the domains II and III and assumes an 'L' shape. Domain III is highly mobile and contacts RuvB.</text>
</comment>
<comment type="subunit">
    <text evidence="6">Homotetramer. Forms an RuvA(8)-RuvB(12)-Holliday junction (HJ) complex. HJ DNA is sandwiched between 2 RuvA tetramers; dsDNA enters through RuvA and exits via RuvB. An RuvB hexamer assembles on each DNA strand where it exits the tetramer. Each RuvB hexamer is contacted by two RuvA subunits (via domain III) on 2 adjacent RuvB subunits; this complex drives branch migration. In the full resolvosome a probable DNA-RuvA(4)-RuvB(12)-RuvC(2) complex forms which resolves the HJ.</text>
</comment>
<comment type="caution">
    <text evidence="8">The sequence shown here is derived from an EMBL/GenBank/DDBJ whole genome shotgun (WGS) entry which is preliminary data.</text>
</comment>
<dbReference type="AlphaFoldDB" id="A0A7C9KN86"/>
<dbReference type="SUPFAM" id="SSF46929">
    <property type="entry name" value="DNA helicase RuvA subunit, C-terminal domain"/>
    <property type="match status" value="1"/>
</dbReference>
<dbReference type="InterPro" id="IPR003583">
    <property type="entry name" value="Hlx-hairpin-Hlx_DNA-bd_motif"/>
</dbReference>
<dbReference type="GO" id="GO:0009378">
    <property type="term" value="F:four-way junction helicase activity"/>
    <property type="evidence" value="ECO:0007669"/>
    <property type="project" value="InterPro"/>
</dbReference>
<dbReference type="InterPro" id="IPR013849">
    <property type="entry name" value="DNA_helicase_Holl-junc_RuvA_I"/>
</dbReference>
<feature type="region of interest" description="Domain III" evidence="6">
    <location>
        <begin position="153"/>
        <end position="199"/>
    </location>
</feature>
<comment type="subcellular location">
    <subcellularLocation>
        <location evidence="6">Cytoplasm</location>
    </subcellularLocation>
</comment>
<keyword evidence="4 6" id="KW-0233">DNA recombination</keyword>
<name>A0A7C9KN86_9SPHN</name>
<evidence type="ECO:0000256" key="3">
    <source>
        <dbReference type="ARBA" id="ARBA00023125"/>
    </source>
</evidence>
<evidence type="ECO:0000256" key="1">
    <source>
        <dbReference type="ARBA" id="ARBA00022490"/>
    </source>
</evidence>
<dbReference type="InterPro" id="IPR011114">
    <property type="entry name" value="RuvA_C"/>
</dbReference>
<dbReference type="RefSeq" id="WP_152577997.1">
    <property type="nucleotide sequence ID" value="NZ_JAATJI010000002.1"/>
</dbReference>
<evidence type="ECO:0000256" key="4">
    <source>
        <dbReference type="ARBA" id="ARBA00023172"/>
    </source>
</evidence>
<dbReference type="Pfam" id="PF01330">
    <property type="entry name" value="RuvA_N"/>
    <property type="match status" value="1"/>
</dbReference>
<dbReference type="SUPFAM" id="SSF47781">
    <property type="entry name" value="RuvA domain 2-like"/>
    <property type="match status" value="1"/>
</dbReference>
<dbReference type="HAMAP" id="MF_00031">
    <property type="entry name" value="DNA_HJ_migration_RuvA"/>
    <property type="match status" value="1"/>
</dbReference>
<keyword evidence="5 6" id="KW-0234">DNA repair</keyword>
<dbReference type="SUPFAM" id="SSF50249">
    <property type="entry name" value="Nucleic acid-binding proteins"/>
    <property type="match status" value="1"/>
</dbReference>
<dbReference type="InterPro" id="IPR036267">
    <property type="entry name" value="RuvA_C_sf"/>
</dbReference>
<feature type="domain" description="Helix-hairpin-helix DNA-binding motif class 1" evidence="7">
    <location>
        <begin position="73"/>
        <end position="92"/>
    </location>
</feature>
<comment type="function">
    <text evidence="6">The RuvA-RuvB-RuvC complex processes Holliday junction (HJ) DNA during genetic recombination and DNA repair, while the RuvA-RuvB complex plays an important role in the rescue of blocked DNA replication forks via replication fork reversal (RFR). RuvA specifically binds to HJ cruciform DNA, conferring on it an open structure. The RuvB hexamer acts as an ATP-dependent pump, pulling dsDNA into and through the RuvAB complex. HJ branch migration allows RuvC to scan DNA until it finds its consensus sequence, where it cleaves and resolves the cruciform DNA.</text>
</comment>
<dbReference type="Gene3D" id="1.10.8.10">
    <property type="entry name" value="DNA helicase RuvA subunit, C-terminal domain"/>
    <property type="match status" value="1"/>
</dbReference>
<evidence type="ECO:0000313" key="9">
    <source>
        <dbReference type="Proteomes" id="UP000481327"/>
    </source>
</evidence>
<comment type="caution">
    <text evidence="6">Lacks conserved residue(s) required for the propagation of feature annotation.</text>
</comment>
<keyword evidence="1 6" id="KW-0963">Cytoplasm</keyword>
<evidence type="ECO:0000256" key="2">
    <source>
        <dbReference type="ARBA" id="ARBA00022763"/>
    </source>
</evidence>
<dbReference type="Gene3D" id="1.10.150.20">
    <property type="entry name" value="5' to 3' exonuclease, C-terminal subdomain"/>
    <property type="match status" value="1"/>
</dbReference>
<sequence>MIARLRGLLDSTSADACVVDVNGVGYLVSASVKTLGNLGGVGTAVVLHIETQVREDAIQLFGFVTEAERDSFRLLTTVQGVGGRVALAILSVLGPDELAHAIAAGDTASIARANGVGPKLAARIANELKGKFGVVALGTAAPLPVGLGKGAVADALSALAGLGFRPMDASRAVAEAQAELGDGAAVGELIRVALKRSAR</sequence>
<organism evidence="8 9">
    <name type="scientific">Sandarakinorhabdus fusca</name>
    <dbReference type="NCBI Taxonomy" id="1439888"/>
    <lineage>
        <taxon>Bacteria</taxon>
        <taxon>Pseudomonadati</taxon>
        <taxon>Pseudomonadota</taxon>
        <taxon>Alphaproteobacteria</taxon>
        <taxon>Sphingomonadales</taxon>
        <taxon>Sphingosinicellaceae</taxon>
        <taxon>Sandarakinorhabdus</taxon>
    </lineage>
</organism>
<dbReference type="GO" id="GO:0005737">
    <property type="term" value="C:cytoplasm"/>
    <property type="evidence" value="ECO:0007669"/>
    <property type="project" value="UniProtKB-SubCell"/>
</dbReference>
<dbReference type="Proteomes" id="UP000481327">
    <property type="component" value="Unassembled WGS sequence"/>
</dbReference>
<dbReference type="EMBL" id="WIOL01000003">
    <property type="protein sequence ID" value="MQT17544.1"/>
    <property type="molecule type" value="Genomic_DNA"/>
</dbReference>
<accession>A0A7C9KN86</accession>
<dbReference type="InterPro" id="IPR010994">
    <property type="entry name" value="RuvA_2-like"/>
</dbReference>
<dbReference type="NCBIfam" id="TIGR00084">
    <property type="entry name" value="ruvA"/>
    <property type="match status" value="1"/>
</dbReference>
<protein>
    <recommendedName>
        <fullName evidence="6">Holliday junction branch migration complex subunit RuvA</fullName>
    </recommendedName>
</protein>
<dbReference type="InterPro" id="IPR000085">
    <property type="entry name" value="RuvA"/>
</dbReference>
<keyword evidence="2 6" id="KW-0227">DNA damage</keyword>
<evidence type="ECO:0000256" key="5">
    <source>
        <dbReference type="ARBA" id="ARBA00023204"/>
    </source>
</evidence>
<gene>
    <name evidence="6 8" type="primary">ruvA</name>
    <name evidence="8" type="ORF">F3168_09750</name>
</gene>
<evidence type="ECO:0000256" key="6">
    <source>
        <dbReference type="HAMAP-Rule" id="MF_00031"/>
    </source>
</evidence>
<dbReference type="GO" id="GO:0048476">
    <property type="term" value="C:Holliday junction resolvase complex"/>
    <property type="evidence" value="ECO:0007669"/>
    <property type="project" value="UniProtKB-UniRule"/>
</dbReference>
<dbReference type="Pfam" id="PF07499">
    <property type="entry name" value="RuvA_C"/>
    <property type="match status" value="1"/>
</dbReference>
<dbReference type="GO" id="GO:0000400">
    <property type="term" value="F:four-way junction DNA binding"/>
    <property type="evidence" value="ECO:0007669"/>
    <property type="project" value="UniProtKB-UniRule"/>
</dbReference>
<dbReference type="GO" id="GO:0009379">
    <property type="term" value="C:Holliday junction helicase complex"/>
    <property type="evidence" value="ECO:0007669"/>
    <property type="project" value="InterPro"/>
</dbReference>
<evidence type="ECO:0000313" key="8">
    <source>
        <dbReference type="EMBL" id="MQT17544.1"/>
    </source>
</evidence>
<dbReference type="Pfam" id="PF14520">
    <property type="entry name" value="HHH_5"/>
    <property type="match status" value="1"/>
</dbReference>
<keyword evidence="3 6" id="KW-0238">DNA-binding</keyword>